<comment type="caution">
    <text evidence="2">The sequence shown here is derived from an EMBL/GenBank/DDBJ whole genome shotgun (WGS) entry which is preliminary data.</text>
</comment>
<dbReference type="PANTHER" id="PTHR22916:SF67">
    <property type="entry name" value="COLANIC ACID BIOSYNTHESIS GLYCOSYL TRANSFERASE WCAE-RELATED"/>
    <property type="match status" value="1"/>
</dbReference>
<evidence type="ECO:0000259" key="1">
    <source>
        <dbReference type="Pfam" id="PF00535"/>
    </source>
</evidence>
<proteinExistence type="predicted"/>
<dbReference type="GO" id="GO:0016758">
    <property type="term" value="F:hexosyltransferase activity"/>
    <property type="evidence" value="ECO:0007669"/>
    <property type="project" value="UniProtKB-ARBA"/>
</dbReference>
<dbReference type="InterPro" id="IPR029044">
    <property type="entry name" value="Nucleotide-diphossugar_trans"/>
</dbReference>
<dbReference type="AlphaFoldDB" id="A0AAE3MDJ0"/>
<dbReference type="InterPro" id="IPR001173">
    <property type="entry name" value="Glyco_trans_2-like"/>
</dbReference>
<sequence>MAPLVTVVTVVFNDKLNIENTIKSVIQQSYKTVQYIVIDGNSSDGTLDIINRYREHIDVLISEPDKGVYDAMNKGIGKAAGDWIIFMNSGDLFYNESVLEDIFSFDISADVIYGNIVYAHDNEKVVTPRKLDTFWKGLPFNHQASLVRTELYKKYKYDLRYSISSVHDFFFKLFNEGYRFKYTDRTIAIYDLTGMSATSYKWLVDNWNINMKHSKTKMHLVIGALMLHFLSKIKRSILRKNK</sequence>
<organism evidence="2 3">
    <name type="scientific">Plebeiibacterium marinum</name>
    <dbReference type="NCBI Taxonomy" id="2992111"/>
    <lineage>
        <taxon>Bacteria</taxon>
        <taxon>Pseudomonadati</taxon>
        <taxon>Bacteroidota</taxon>
        <taxon>Bacteroidia</taxon>
        <taxon>Marinilabiliales</taxon>
        <taxon>Marinilabiliaceae</taxon>
        <taxon>Plebeiibacterium</taxon>
    </lineage>
</organism>
<dbReference type="RefSeq" id="WP_301199179.1">
    <property type="nucleotide sequence ID" value="NZ_JAPDPI010000016.1"/>
</dbReference>
<reference evidence="2" key="1">
    <citation type="submission" date="2022-10" db="EMBL/GenBank/DDBJ databases">
        <authorList>
            <person name="Yu W.X."/>
        </authorList>
    </citation>
    <scope>NUCLEOTIDE SEQUENCE</scope>
    <source>
        <strain evidence="2">D04</strain>
    </source>
</reference>
<dbReference type="SUPFAM" id="SSF53448">
    <property type="entry name" value="Nucleotide-diphospho-sugar transferases"/>
    <property type="match status" value="1"/>
</dbReference>
<name>A0AAE3MDJ0_9BACT</name>
<protein>
    <submittedName>
        <fullName evidence="2">Glycosyltransferase</fullName>
    </submittedName>
</protein>
<feature type="domain" description="Glycosyltransferase 2-like" evidence="1">
    <location>
        <begin position="6"/>
        <end position="147"/>
    </location>
</feature>
<evidence type="ECO:0000313" key="2">
    <source>
        <dbReference type="EMBL" id="MCW3805813.1"/>
    </source>
</evidence>
<accession>A0AAE3MDJ0</accession>
<dbReference type="Proteomes" id="UP001207408">
    <property type="component" value="Unassembled WGS sequence"/>
</dbReference>
<evidence type="ECO:0000313" key="3">
    <source>
        <dbReference type="Proteomes" id="UP001207408"/>
    </source>
</evidence>
<dbReference type="CDD" id="cd06433">
    <property type="entry name" value="GT_2_WfgS_like"/>
    <property type="match status" value="1"/>
</dbReference>
<keyword evidence="3" id="KW-1185">Reference proteome</keyword>
<dbReference type="EMBL" id="JAPDPI010000016">
    <property type="protein sequence ID" value="MCW3805813.1"/>
    <property type="molecule type" value="Genomic_DNA"/>
</dbReference>
<dbReference type="Gene3D" id="3.90.550.10">
    <property type="entry name" value="Spore Coat Polysaccharide Biosynthesis Protein SpsA, Chain A"/>
    <property type="match status" value="1"/>
</dbReference>
<dbReference type="PANTHER" id="PTHR22916">
    <property type="entry name" value="GLYCOSYLTRANSFERASE"/>
    <property type="match status" value="1"/>
</dbReference>
<gene>
    <name evidence="2" type="ORF">OM074_09245</name>
</gene>
<dbReference type="Pfam" id="PF00535">
    <property type="entry name" value="Glycos_transf_2"/>
    <property type="match status" value="1"/>
</dbReference>